<keyword evidence="7 16" id="KW-0963">Cytoplasm</keyword>
<dbReference type="EMBL" id="FQXE01000003">
    <property type="protein sequence ID" value="SHH44106.1"/>
    <property type="molecule type" value="Genomic_DNA"/>
</dbReference>
<evidence type="ECO:0000256" key="11">
    <source>
        <dbReference type="ARBA" id="ARBA00022840"/>
    </source>
</evidence>
<dbReference type="RefSeq" id="WP_073102412.1">
    <property type="nucleotide sequence ID" value="NZ_FQXE01000003.1"/>
</dbReference>
<evidence type="ECO:0000256" key="7">
    <source>
        <dbReference type="ARBA" id="ARBA00022490"/>
    </source>
</evidence>
<keyword evidence="11 16" id="KW-0067">ATP-binding</keyword>
<keyword evidence="8 16" id="KW-0808">Transferase</keyword>
<dbReference type="SUPFAM" id="SSF53067">
    <property type="entry name" value="Actin-like ATPase domain"/>
    <property type="match status" value="2"/>
</dbReference>
<evidence type="ECO:0000256" key="3">
    <source>
        <dbReference type="ARBA" id="ARBA00004496"/>
    </source>
</evidence>
<evidence type="ECO:0000256" key="9">
    <source>
        <dbReference type="ARBA" id="ARBA00022741"/>
    </source>
</evidence>
<dbReference type="GO" id="GO:0005524">
    <property type="term" value="F:ATP binding"/>
    <property type="evidence" value="ECO:0007669"/>
    <property type="project" value="UniProtKB-UniRule"/>
</dbReference>
<dbReference type="UniPathway" id="UPA00241">
    <property type="reaction ID" value="UER00352"/>
</dbReference>
<evidence type="ECO:0000256" key="14">
    <source>
        <dbReference type="ARBA" id="ARBA00038036"/>
    </source>
</evidence>
<comment type="catalytic activity">
    <reaction evidence="1 16">
        <text>(R)-pantothenate + ATP = (R)-4'-phosphopantothenate + ADP + H(+)</text>
        <dbReference type="Rhea" id="RHEA:16373"/>
        <dbReference type="ChEBI" id="CHEBI:10986"/>
        <dbReference type="ChEBI" id="CHEBI:15378"/>
        <dbReference type="ChEBI" id="CHEBI:29032"/>
        <dbReference type="ChEBI" id="CHEBI:30616"/>
        <dbReference type="ChEBI" id="CHEBI:456216"/>
        <dbReference type="EC" id="2.7.1.33"/>
    </reaction>
</comment>
<evidence type="ECO:0000256" key="10">
    <source>
        <dbReference type="ARBA" id="ARBA00022777"/>
    </source>
</evidence>
<keyword evidence="12 16" id="KW-0630">Potassium</keyword>
<comment type="cofactor">
    <cofactor evidence="2">
        <name>K(+)</name>
        <dbReference type="ChEBI" id="CHEBI:29103"/>
    </cofactor>
</comment>
<keyword evidence="10 16" id="KW-0418">Kinase</keyword>
<feature type="binding site" evidence="16">
    <location>
        <begin position="6"/>
        <end position="13"/>
    </location>
    <ligand>
        <name>ATP</name>
        <dbReference type="ChEBI" id="CHEBI:30616"/>
    </ligand>
</feature>
<evidence type="ECO:0000256" key="16">
    <source>
        <dbReference type="HAMAP-Rule" id="MF_01274"/>
    </source>
</evidence>
<evidence type="ECO:0000313" key="18">
    <source>
        <dbReference type="Proteomes" id="UP000184226"/>
    </source>
</evidence>
<evidence type="ECO:0000256" key="4">
    <source>
        <dbReference type="ARBA" id="ARBA00005225"/>
    </source>
</evidence>
<dbReference type="Pfam" id="PF03309">
    <property type="entry name" value="Pan_kinase"/>
    <property type="match status" value="1"/>
</dbReference>
<dbReference type="InterPro" id="IPR004619">
    <property type="entry name" value="Type_III_PanK"/>
</dbReference>
<accession>A0A1M5T048</accession>
<dbReference type="GO" id="GO:0015937">
    <property type="term" value="P:coenzyme A biosynthetic process"/>
    <property type="evidence" value="ECO:0007669"/>
    <property type="project" value="UniProtKB-UniRule"/>
</dbReference>
<dbReference type="STRING" id="658167.SAMN04488135_103234"/>
<dbReference type="HAMAP" id="MF_01274">
    <property type="entry name" value="Pantothen_kinase_3"/>
    <property type="match status" value="1"/>
</dbReference>
<dbReference type="PANTHER" id="PTHR34265:SF1">
    <property type="entry name" value="TYPE III PANTOTHENATE KINASE"/>
    <property type="match status" value="1"/>
</dbReference>
<evidence type="ECO:0000256" key="5">
    <source>
        <dbReference type="ARBA" id="ARBA00011738"/>
    </source>
</evidence>
<keyword evidence="13 16" id="KW-0173">Coenzyme A biosynthesis</keyword>
<reference evidence="17 18" key="1">
    <citation type="submission" date="2016-11" db="EMBL/GenBank/DDBJ databases">
        <authorList>
            <person name="Jaros S."/>
            <person name="Januszkiewicz K."/>
            <person name="Wedrychowicz H."/>
        </authorList>
    </citation>
    <scope>NUCLEOTIDE SEQUENCE [LARGE SCALE GENOMIC DNA]</scope>
    <source>
        <strain evidence="17 18">CGMCC 1.10190</strain>
    </source>
</reference>
<keyword evidence="9 16" id="KW-0547">Nucleotide-binding</keyword>
<dbReference type="EC" id="2.7.1.33" evidence="6 16"/>
<name>A0A1M5T048_9BURK</name>
<evidence type="ECO:0000256" key="8">
    <source>
        <dbReference type="ARBA" id="ARBA00022679"/>
    </source>
</evidence>
<dbReference type="CDD" id="cd24015">
    <property type="entry name" value="ASKHA_NBD_PanK-III"/>
    <property type="match status" value="1"/>
</dbReference>
<dbReference type="OrthoDB" id="9781305at2"/>
<comment type="similarity">
    <text evidence="14 16">Belongs to the type III pantothenate kinase family.</text>
</comment>
<evidence type="ECO:0000256" key="15">
    <source>
        <dbReference type="ARBA" id="ARBA00040883"/>
    </source>
</evidence>
<feature type="binding site" evidence="16">
    <location>
        <position position="189"/>
    </location>
    <ligand>
        <name>substrate</name>
    </ligand>
</feature>
<evidence type="ECO:0000256" key="6">
    <source>
        <dbReference type="ARBA" id="ARBA00012102"/>
    </source>
</evidence>
<dbReference type="AlphaFoldDB" id="A0A1M5T048"/>
<comment type="pathway">
    <text evidence="4 16">Cofactor biosynthesis; coenzyme A biosynthesis; CoA from (R)-pantothenate: step 1/5.</text>
</comment>
<organism evidence="17 18">
    <name type="scientific">Pollutimonas bauzanensis</name>
    <dbReference type="NCBI Taxonomy" id="658167"/>
    <lineage>
        <taxon>Bacteria</taxon>
        <taxon>Pseudomonadati</taxon>
        <taxon>Pseudomonadota</taxon>
        <taxon>Betaproteobacteria</taxon>
        <taxon>Burkholderiales</taxon>
        <taxon>Alcaligenaceae</taxon>
        <taxon>Pollutimonas</taxon>
    </lineage>
</organism>
<evidence type="ECO:0000313" key="17">
    <source>
        <dbReference type="EMBL" id="SHH44106.1"/>
    </source>
</evidence>
<evidence type="ECO:0000256" key="12">
    <source>
        <dbReference type="ARBA" id="ARBA00022958"/>
    </source>
</evidence>
<sequence>MIVLIDAGNTRIKAGWVDAATGEREASALALRHADIDLLPSWLGRLAGAPIAAIGVNVAGPAVARSLDAVFQRRHSFGVRWVGSQAHAAGVRNAYDVAAQLGADRWVSMIGLAQHADSDSAAILASFGTATTIDTLGPEAAGGQARPAGRLFHGGLIFPGPALMRSSLAAGTANLPEADGPAAAYPTHTHQAIASGIAAAQAGALLRQWREGLDEFGRPPLVFSTGGGWSAIEDEARRLLARAQADLGLPQQPIQWLSAPVLDGLARLALAPL</sequence>
<comment type="subcellular location">
    <subcellularLocation>
        <location evidence="3 16">Cytoplasm</location>
    </subcellularLocation>
</comment>
<feature type="binding site" evidence="16">
    <location>
        <begin position="102"/>
        <end position="105"/>
    </location>
    <ligand>
        <name>substrate</name>
    </ligand>
</feature>
<feature type="binding site" evidence="16">
    <location>
        <position position="95"/>
    </location>
    <ligand>
        <name>substrate</name>
    </ligand>
</feature>
<feature type="binding site" evidence="16">
    <location>
        <position position="129"/>
    </location>
    <ligand>
        <name>ATP</name>
        <dbReference type="ChEBI" id="CHEBI:30616"/>
    </ligand>
</feature>
<dbReference type="GO" id="GO:0004594">
    <property type="term" value="F:pantothenate kinase activity"/>
    <property type="evidence" value="ECO:0007669"/>
    <property type="project" value="UniProtKB-UniRule"/>
</dbReference>
<evidence type="ECO:0000256" key="2">
    <source>
        <dbReference type="ARBA" id="ARBA00001958"/>
    </source>
</evidence>
<comment type="function">
    <text evidence="16">Catalyzes the phosphorylation of pantothenate (Pan), the first step in CoA biosynthesis.</text>
</comment>
<comment type="caution">
    <text evidence="16">Lacks conserved residue(s) required for the propagation of feature annotation.</text>
</comment>
<feature type="active site" description="Proton acceptor" evidence="16">
    <location>
        <position position="104"/>
    </location>
</feature>
<comment type="subunit">
    <text evidence="5 16">Homodimer.</text>
</comment>
<keyword evidence="18" id="KW-1185">Reference proteome</keyword>
<evidence type="ECO:0000256" key="13">
    <source>
        <dbReference type="ARBA" id="ARBA00022993"/>
    </source>
</evidence>
<comment type="cofactor">
    <cofactor evidence="16">
        <name>NH4(+)</name>
        <dbReference type="ChEBI" id="CHEBI:28938"/>
    </cofactor>
    <cofactor evidence="16">
        <name>K(+)</name>
        <dbReference type="ChEBI" id="CHEBI:29103"/>
    </cofactor>
    <text evidence="16">A monovalent cation. Ammonium or potassium.</text>
</comment>
<dbReference type="PANTHER" id="PTHR34265">
    <property type="entry name" value="TYPE III PANTOTHENATE KINASE"/>
    <property type="match status" value="1"/>
</dbReference>
<evidence type="ECO:0000256" key="1">
    <source>
        <dbReference type="ARBA" id="ARBA00001206"/>
    </source>
</evidence>
<dbReference type="Proteomes" id="UP000184226">
    <property type="component" value="Unassembled WGS sequence"/>
</dbReference>
<dbReference type="InterPro" id="IPR043129">
    <property type="entry name" value="ATPase_NBD"/>
</dbReference>
<protein>
    <recommendedName>
        <fullName evidence="15 16">Type III pantothenate kinase</fullName>
        <ecNumber evidence="6 16">2.7.1.33</ecNumber>
    </recommendedName>
    <alternativeName>
        <fullName evidence="16">PanK-III</fullName>
    </alternativeName>
    <alternativeName>
        <fullName evidence="16">Pantothenic acid kinase</fullName>
    </alternativeName>
</protein>
<gene>
    <name evidence="16" type="primary">coaX</name>
    <name evidence="17" type="ORF">SAMN04488135_103234</name>
</gene>
<proteinExistence type="inferred from homology"/>
<dbReference type="Gene3D" id="3.30.420.40">
    <property type="match status" value="2"/>
</dbReference>
<dbReference type="GO" id="GO:0005737">
    <property type="term" value="C:cytoplasm"/>
    <property type="evidence" value="ECO:0007669"/>
    <property type="project" value="UniProtKB-SubCell"/>
</dbReference>